<dbReference type="PROSITE" id="PS00018">
    <property type="entry name" value="EF_HAND_1"/>
    <property type="match status" value="1"/>
</dbReference>
<accession>A0A3B5LJZ1</accession>
<feature type="domain" description="EF-hand" evidence="3">
    <location>
        <begin position="44"/>
        <end position="79"/>
    </location>
</feature>
<reference evidence="4" key="1">
    <citation type="submission" date="2025-08" db="UniProtKB">
        <authorList>
            <consortium name="Ensembl"/>
        </authorList>
    </citation>
    <scope>IDENTIFICATION</scope>
</reference>
<dbReference type="Pfam" id="PF13499">
    <property type="entry name" value="EF-hand_7"/>
    <property type="match status" value="1"/>
</dbReference>
<dbReference type="Ensembl" id="ENSXCOT00000011091.1">
    <property type="protein sequence ID" value="ENSXCOP00000010965.1"/>
    <property type="gene ID" value="ENSXCOG00000008282.1"/>
</dbReference>
<dbReference type="GeneTree" id="ENSGT00940000173441"/>
<dbReference type="Proteomes" id="UP000261380">
    <property type="component" value="Unplaced"/>
</dbReference>
<dbReference type="GO" id="GO:0005509">
    <property type="term" value="F:calcium ion binding"/>
    <property type="evidence" value="ECO:0007669"/>
    <property type="project" value="InterPro"/>
</dbReference>
<protein>
    <recommendedName>
        <fullName evidence="3">EF-hand domain-containing protein</fullName>
    </recommendedName>
</protein>
<dbReference type="CDD" id="cd00051">
    <property type="entry name" value="EFh"/>
    <property type="match status" value="1"/>
</dbReference>
<keyword evidence="2" id="KW-0106">Calcium</keyword>
<proteinExistence type="predicted"/>
<keyword evidence="5" id="KW-1185">Reference proteome</keyword>
<evidence type="ECO:0000256" key="1">
    <source>
        <dbReference type="ARBA" id="ARBA00022723"/>
    </source>
</evidence>
<evidence type="ECO:0000313" key="5">
    <source>
        <dbReference type="Proteomes" id="UP000261380"/>
    </source>
</evidence>
<dbReference type="InterPro" id="IPR002048">
    <property type="entry name" value="EF_hand_dom"/>
</dbReference>
<dbReference type="SUPFAM" id="SSF47473">
    <property type="entry name" value="EF-hand"/>
    <property type="match status" value="1"/>
</dbReference>
<dbReference type="PROSITE" id="PS50222">
    <property type="entry name" value="EF_HAND_2"/>
    <property type="match status" value="1"/>
</dbReference>
<evidence type="ECO:0000259" key="3">
    <source>
        <dbReference type="PROSITE" id="PS50222"/>
    </source>
</evidence>
<dbReference type="InterPro" id="IPR018247">
    <property type="entry name" value="EF_Hand_1_Ca_BS"/>
</dbReference>
<dbReference type="Gene3D" id="1.10.238.10">
    <property type="entry name" value="EF-hand"/>
    <property type="match status" value="1"/>
</dbReference>
<dbReference type="STRING" id="32473.ENSXCOP00000010965"/>
<dbReference type="SMART" id="SM00054">
    <property type="entry name" value="EFh"/>
    <property type="match status" value="1"/>
</dbReference>
<name>A0A3B5LJZ1_9TELE</name>
<sequence>LIDGLVSESNCAPKKPASLNEFPFCPSQGAPFTTMASTNKAAEEEQGRLRSLFHTYDVDNSGRIEKDEFSAICQELQVPTDEAESIFSRLDADGDGTSAPVREAACVKIWKCSER</sequence>
<reference evidence="4" key="2">
    <citation type="submission" date="2025-09" db="UniProtKB">
        <authorList>
            <consortium name="Ensembl"/>
        </authorList>
    </citation>
    <scope>IDENTIFICATION</scope>
</reference>
<dbReference type="AlphaFoldDB" id="A0A3B5LJZ1"/>
<organism evidence="4 5">
    <name type="scientific">Xiphophorus couchianus</name>
    <name type="common">Monterrey platyfish</name>
    <dbReference type="NCBI Taxonomy" id="32473"/>
    <lineage>
        <taxon>Eukaryota</taxon>
        <taxon>Metazoa</taxon>
        <taxon>Chordata</taxon>
        <taxon>Craniata</taxon>
        <taxon>Vertebrata</taxon>
        <taxon>Euteleostomi</taxon>
        <taxon>Actinopterygii</taxon>
        <taxon>Neopterygii</taxon>
        <taxon>Teleostei</taxon>
        <taxon>Neoteleostei</taxon>
        <taxon>Acanthomorphata</taxon>
        <taxon>Ovalentaria</taxon>
        <taxon>Atherinomorphae</taxon>
        <taxon>Cyprinodontiformes</taxon>
        <taxon>Poeciliidae</taxon>
        <taxon>Poeciliinae</taxon>
        <taxon>Xiphophorus</taxon>
    </lineage>
</organism>
<evidence type="ECO:0000256" key="2">
    <source>
        <dbReference type="ARBA" id="ARBA00022837"/>
    </source>
</evidence>
<dbReference type="InterPro" id="IPR011992">
    <property type="entry name" value="EF-hand-dom_pair"/>
</dbReference>
<evidence type="ECO:0000313" key="4">
    <source>
        <dbReference type="Ensembl" id="ENSXCOP00000010965.1"/>
    </source>
</evidence>
<keyword evidence="1" id="KW-0479">Metal-binding</keyword>